<gene>
    <name evidence="2" type="ORF">BKA59DRAFT_382534</name>
</gene>
<comment type="similarity">
    <text evidence="1">Belongs to the MIT1/WOR1 family.</text>
</comment>
<dbReference type="EMBL" id="JAGPXF010000001">
    <property type="protein sequence ID" value="KAH7262668.1"/>
    <property type="molecule type" value="Genomic_DNA"/>
</dbReference>
<feature type="non-terminal residue" evidence="2">
    <location>
        <position position="202"/>
    </location>
</feature>
<dbReference type="GO" id="GO:0003677">
    <property type="term" value="F:DNA binding"/>
    <property type="evidence" value="ECO:0007669"/>
    <property type="project" value="TreeGrafter"/>
</dbReference>
<proteinExistence type="inferred from homology"/>
<dbReference type="InterPro" id="IPR018608">
    <property type="entry name" value="Gti1/Pac2"/>
</dbReference>
<dbReference type="AlphaFoldDB" id="A0A8K0S7M9"/>
<dbReference type="Pfam" id="PF09729">
    <property type="entry name" value="Gti1_Pac2"/>
    <property type="match status" value="1"/>
</dbReference>
<dbReference type="PANTHER" id="PTHR28027:SF2">
    <property type="entry name" value="TRANSCRIPTIONAL REGULATOR MIT1"/>
    <property type="match status" value="1"/>
</dbReference>
<evidence type="ECO:0000313" key="3">
    <source>
        <dbReference type="Proteomes" id="UP000813427"/>
    </source>
</evidence>
<protein>
    <submittedName>
        <fullName evidence="2">Gti1/Pac2 family-domain-containing protein</fullName>
    </submittedName>
</protein>
<organism evidence="2 3">
    <name type="scientific">Fusarium tricinctum</name>
    <dbReference type="NCBI Taxonomy" id="61284"/>
    <lineage>
        <taxon>Eukaryota</taxon>
        <taxon>Fungi</taxon>
        <taxon>Dikarya</taxon>
        <taxon>Ascomycota</taxon>
        <taxon>Pezizomycotina</taxon>
        <taxon>Sordariomycetes</taxon>
        <taxon>Hypocreomycetidae</taxon>
        <taxon>Hypocreales</taxon>
        <taxon>Nectriaceae</taxon>
        <taxon>Fusarium</taxon>
        <taxon>Fusarium tricinctum species complex</taxon>
    </lineage>
</organism>
<accession>A0A8K0S7M9</accession>
<dbReference type="OrthoDB" id="5319641at2759"/>
<evidence type="ECO:0000256" key="1">
    <source>
        <dbReference type="ARBA" id="ARBA00008359"/>
    </source>
</evidence>
<feature type="non-terminal residue" evidence="2">
    <location>
        <position position="1"/>
    </location>
</feature>
<dbReference type="Proteomes" id="UP000813427">
    <property type="component" value="Unassembled WGS sequence"/>
</dbReference>
<comment type="caution">
    <text evidence="2">The sequence shown here is derived from an EMBL/GenBank/DDBJ whole genome shotgun (WGS) entry which is preliminary data.</text>
</comment>
<dbReference type="PANTHER" id="PTHR28027">
    <property type="entry name" value="TRANSCRIPTIONAL REGULATOR MIT1"/>
    <property type="match status" value="1"/>
</dbReference>
<reference evidence="2" key="1">
    <citation type="journal article" date="2021" name="Nat. Commun.">
        <title>Genetic determinants of endophytism in the Arabidopsis root mycobiome.</title>
        <authorList>
            <person name="Mesny F."/>
            <person name="Miyauchi S."/>
            <person name="Thiergart T."/>
            <person name="Pickel B."/>
            <person name="Atanasova L."/>
            <person name="Karlsson M."/>
            <person name="Huettel B."/>
            <person name="Barry K.W."/>
            <person name="Haridas S."/>
            <person name="Chen C."/>
            <person name="Bauer D."/>
            <person name="Andreopoulos W."/>
            <person name="Pangilinan J."/>
            <person name="LaButti K."/>
            <person name="Riley R."/>
            <person name="Lipzen A."/>
            <person name="Clum A."/>
            <person name="Drula E."/>
            <person name="Henrissat B."/>
            <person name="Kohler A."/>
            <person name="Grigoriev I.V."/>
            <person name="Martin F.M."/>
            <person name="Hacquard S."/>
        </authorList>
    </citation>
    <scope>NUCLEOTIDE SEQUENCE</scope>
    <source>
        <strain evidence="2">MPI-SDFR-AT-0068</strain>
    </source>
</reference>
<keyword evidence="3" id="KW-1185">Reference proteome</keyword>
<sequence>LQPTYHGFVNTTLDASIIFENTFTGRCNHVPRRPHDRERQDLIKSGNVFIYEEHASGIKRWTDSLSWSPSRILGNFLIYRELERPFPPGEKKRALKKASTSLPTGMEVRRNNTPIDEIERSLVGSLVDSYDFKPGGLIKKTISITYQGVPHHLVSYYSVEDVRSGRLVAPSLHPVFRGTIPRTELLTQQNFRSPIENSEQFY</sequence>
<evidence type="ECO:0000313" key="2">
    <source>
        <dbReference type="EMBL" id="KAH7262668.1"/>
    </source>
</evidence>
<name>A0A8K0S7M9_9HYPO</name>